<evidence type="ECO:0000313" key="1">
    <source>
        <dbReference type="EMBL" id="RUS84019.1"/>
    </source>
</evidence>
<gene>
    <name evidence="1" type="ORF">EGW08_008197</name>
</gene>
<dbReference type="AlphaFoldDB" id="A0A3S1BHU7"/>
<sequence length="156" mass="17597">QESPGYHGVAERRHQVVDERLLELGQLRISPVHVRRDGQAQARLLVFGLGRPVDVRQLDDHLSDQKSVRLERPVHAGLSSLSTALAYLGVELCQDLEVPLEVGGQDGLDDEEAEPLEFRRLQARDEVVGRVVEQQGPGRRRMVVLQHRPIIVENRL</sequence>
<accession>A0A3S1BHU7</accession>
<name>A0A3S1BHU7_ELYCH</name>
<organism evidence="1 2">
    <name type="scientific">Elysia chlorotica</name>
    <name type="common">Eastern emerald elysia</name>
    <name type="synonym">Sea slug</name>
    <dbReference type="NCBI Taxonomy" id="188477"/>
    <lineage>
        <taxon>Eukaryota</taxon>
        <taxon>Metazoa</taxon>
        <taxon>Spiralia</taxon>
        <taxon>Lophotrochozoa</taxon>
        <taxon>Mollusca</taxon>
        <taxon>Gastropoda</taxon>
        <taxon>Heterobranchia</taxon>
        <taxon>Euthyneura</taxon>
        <taxon>Panpulmonata</taxon>
        <taxon>Sacoglossa</taxon>
        <taxon>Placobranchoidea</taxon>
        <taxon>Plakobranchidae</taxon>
        <taxon>Elysia</taxon>
    </lineage>
</organism>
<reference evidence="1 2" key="1">
    <citation type="submission" date="2019-01" db="EMBL/GenBank/DDBJ databases">
        <title>A draft genome assembly of the solar-powered sea slug Elysia chlorotica.</title>
        <authorList>
            <person name="Cai H."/>
            <person name="Li Q."/>
            <person name="Fang X."/>
            <person name="Li J."/>
            <person name="Curtis N.E."/>
            <person name="Altenburger A."/>
            <person name="Shibata T."/>
            <person name="Feng M."/>
            <person name="Maeda T."/>
            <person name="Schwartz J.A."/>
            <person name="Shigenobu S."/>
            <person name="Lundholm N."/>
            <person name="Nishiyama T."/>
            <person name="Yang H."/>
            <person name="Hasebe M."/>
            <person name="Li S."/>
            <person name="Pierce S.K."/>
            <person name="Wang J."/>
        </authorList>
    </citation>
    <scope>NUCLEOTIDE SEQUENCE [LARGE SCALE GENOMIC DNA]</scope>
    <source>
        <strain evidence="1">EC2010</strain>
        <tissue evidence="1">Whole organism of an adult</tissue>
    </source>
</reference>
<protein>
    <submittedName>
        <fullName evidence="1">Uncharacterized protein</fullName>
    </submittedName>
</protein>
<dbReference type="Proteomes" id="UP000271974">
    <property type="component" value="Unassembled WGS sequence"/>
</dbReference>
<dbReference type="EMBL" id="RQTK01000220">
    <property type="protein sequence ID" value="RUS84019.1"/>
    <property type="molecule type" value="Genomic_DNA"/>
</dbReference>
<evidence type="ECO:0000313" key="2">
    <source>
        <dbReference type="Proteomes" id="UP000271974"/>
    </source>
</evidence>
<feature type="non-terminal residue" evidence="1">
    <location>
        <position position="1"/>
    </location>
</feature>
<feature type="non-terminal residue" evidence="1">
    <location>
        <position position="156"/>
    </location>
</feature>
<proteinExistence type="predicted"/>
<comment type="caution">
    <text evidence="1">The sequence shown here is derived from an EMBL/GenBank/DDBJ whole genome shotgun (WGS) entry which is preliminary data.</text>
</comment>
<keyword evidence="2" id="KW-1185">Reference proteome</keyword>